<accession>A0ABQ4XS97</accession>
<reference evidence="1" key="2">
    <citation type="submission" date="2022-01" db="EMBL/GenBank/DDBJ databases">
        <authorList>
            <person name="Yamashiro T."/>
            <person name="Shiraishi A."/>
            <person name="Satake H."/>
            <person name="Nakayama K."/>
        </authorList>
    </citation>
    <scope>NUCLEOTIDE SEQUENCE</scope>
</reference>
<dbReference type="EMBL" id="BQNB010009751">
    <property type="protein sequence ID" value="GJS67895.1"/>
    <property type="molecule type" value="Genomic_DNA"/>
</dbReference>
<proteinExistence type="predicted"/>
<organism evidence="1 2">
    <name type="scientific">Tanacetum coccineum</name>
    <dbReference type="NCBI Taxonomy" id="301880"/>
    <lineage>
        <taxon>Eukaryota</taxon>
        <taxon>Viridiplantae</taxon>
        <taxon>Streptophyta</taxon>
        <taxon>Embryophyta</taxon>
        <taxon>Tracheophyta</taxon>
        <taxon>Spermatophyta</taxon>
        <taxon>Magnoliopsida</taxon>
        <taxon>eudicotyledons</taxon>
        <taxon>Gunneridae</taxon>
        <taxon>Pentapetalae</taxon>
        <taxon>asterids</taxon>
        <taxon>campanulids</taxon>
        <taxon>Asterales</taxon>
        <taxon>Asteraceae</taxon>
        <taxon>Asteroideae</taxon>
        <taxon>Anthemideae</taxon>
        <taxon>Anthemidinae</taxon>
        <taxon>Tanacetum</taxon>
    </lineage>
</organism>
<reference evidence="1" key="1">
    <citation type="journal article" date="2022" name="Int. J. Mol. Sci.">
        <title>Draft Genome of Tanacetum Coccineum: Genomic Comparison of Closely Related Tanacetum-Family Plants.</title>
        <authorList>
            <person name="Yamashiro T."/>
            <person name="Shiraishi A."/>
            <person name="Nakayama K."/>
            <person name="Satake H."/>
        </authorList>
    </citation>
    <scope>NUCLEOTIDE SEQUENCE</scope>
</reference>
<keyword evidence="2" id="KW-1185">Reference proteome</keyword>
<comment type="caution">
    <text evidence="1">The sequence shown here is derived from an EMBL/GenBank/DDBJ whole genome shotgun (WGS) entry which is preliminary data.</text>
</comment>
<protein>
    <submittedName>
        <fullName evidence="1">Uncharacterized protein</fullName>
    </submittedName>
</protein>
<evidence type="ECO:0000313" key="2">
    <source>
        <dbReference type="Proteomes" id="UP001151760"/>
    </source>
</evidence>
<gene>
    <name evidence="1" type="ORF">Tco_0682460</name>
</gene>
<dbReference type="Proteomes" id="UP001151760">
    <property type="component" value="Unassembled WGS sequence"/>
</dbReference>
<evidence type="ECO:0000313" key="1">
    <source>
        <dbReference type="EMBL" id="GJS67895.1"/>
    </source>
</evidence>
<sequence>MEDLSESREELRISSVVAEIGGDFDEYLRQRERQWQFSWWWSSFDDDTRFLVVAITVWRWQSPFGGDDDWGSEFRRWFKYMVVVVVALIELYGEDGR</sequence>
<name>A0ABQ4XS97_9ASTR</name>